<dbReference type="Proteomes" id="UP000571950">
    <property type="component" value="Unassembled WGS sequence"/>
</dbReference>
<keyword evidence="4" id="KW-1185">Reference proteome</keyword>
<feature type="domain" description="NADP-dependent oxidoreductase" evidence="2">
    <location>
        <begin position="15"/>
        <end position="305"/>
    </location>
</feature>
<gene>
    <name evidence="3" type="ORF">GGR43_003724</name>
</gene>
<dbReference type="Pfam" id="PF00248">
    <property type="entry name" value="Aldo_ket_red"/>
    <property type="match status" value="1"/>
</dbReference>
<dbReference type="AlphaFoldDB" id="A0A7W6BQ45"/>
<proteinExistence type="predicted"/>
<evidence type="ECO:0000259" key="2">
    <source>
        <dbReference type="Pfam" id="PF00248"/>
    </source>
</evidence>
<dbReference type="InterPro" id="IPR036812">
    <property type="entry name" value="NAD(P)_OxRdtase_dom_sf"/>
</dbReference>
<dbReference type="GO" id="GO:0016491">
    <property type="term" value="F:oxidoreductase activity"/>
    <property type="evidence" value="ECO:0007669"/>
    <property type="project" value="UniProtKB-KW"/>
</dbReference>
<name>A0A7W6BQ45_9SPHN</name>
<keyword evidence="1" id="KW-0560">Oxidoreductase</keyword>
<evidence type="ECO:0000313" key="4">
    <source>
        <dbReference type="Proteomes" id="UP000571950"/>
    </source>
</evidence>
<comment type="caution">
    <text evidence="3">The sequence shown here is derived from an EMBL/GenBank/DDBJ whole genome shotgun (WGS) entry which is preliminary data.</text>
</comment>
<dbReference type="RefSeq" id="WP_188073406.1">
    <property type="nucleotide sequence ID" value="NZ_BSPS01000027.1"/>
</dbReference>
<dbReference type="Gene3D" id="3.20.20.100">
    <property type="entry name" value="NADP-dependent oxidoreductase domain"/>
    <property type="match status" value="1"/>
</dbReference>
<dbReference type="InterPro" id="IPR023210">
    <property type="entry name" value="NADP_OxRdtase_dom"/>
</dbReference>
<dbReference type="EMBL" id="JACIDT010000017">
    <property type="protein sequence ID" value="MBB3927985.1"/>
    <property type="molecule type" value="Genomic_DNA"/>
</dbReference>
<dbReference type="PRINTS" id="PR00069">
    <property type="entry name" value="ALDKETRDTASE"/>
</dbReference>
<protein>
    <submittedName>
        <fullName evidence="3">Aryl-alcohol dehydrogenase-like predicted oxidoreductase</fullName>
    </submittedName>
</protein>
<evidence type="ECO:0000313" key="3">
    <source>
        <dbReference type="EMBL" id="MBB3927985.1"/>
    </source>
</evidence>
<dbReference type="SUPFAM" id="SSF51430">
    <property type="entry name" value="NAD(P)-linked oxidoreductase"/>
    <property type="match status" value="1"/>
</dbReference>
<accession>A0A7W6BQ45</accession>
<dbReference type="InterPro" id="IPR020471">
    <property type="entry name" value="AKR"/>
</dbReference>
<sequence length="333" mass="36427">MIGPRAIGGRAVKPVGLGCMNLSHAYGYPLSKEDGARLLDRALDLGYDHLDTARLYGLGKNEELIGETLKGRRNQFYLASKMGIIIDGAARRIDCRPEVIRAEVEKSLKLLQTDFIDLYYLHRYDPKVPIEESVGALGNLVKEGKIGGAGLSEMSEATLRRAHAAYPVTALQNEYSLWTRNVEIGSLEACRELGVALVAFSPVARGALGGELRDPATLPKDDLRLTHPRFNAENWPKNLKLIDAFNALAAEAGVEPAQLSLAWVLSRGDHVHVIPGTTSLDHLEENLNTLGVSIGQDILDRADALINQRTVSGHRYPEGMRKTIDTEEFAEAA</sequence>
<dbReference type="PANTHER" id="PTHR43625">
    <property type="entry name" value="AFLATOXIN B1 ALDEHYDE REDUCTASE"/>
    <property type="match status" value="1"/>
</dbReference>
<dbReference type="PANTHER" id="PTHR43625:SF40">
    <property type="entry name" value="ALDO-KETO REDUCTASE YAKC [NADP(+)]"/>
    <property type="match status" value="1"/>
</dbReference>
<reference evidence="3 4" key="1">
    <citation type="submission" date="2020-08" db="EMBL/GenBank/DDBJ databases">
        <title>Genomic Encyclopedia of Type Strains, Phase IV (KMG-IV): sequencing the most valuable type-strain genomes for metagenomic binning, comparative biology and taxonomic classification.</title>
        <authorList>
            <person name="Goeker M."/>
        </authorList>
    </citation>
    <scope>NUCLEOTIDE SEQUENCE [LARGE SCALE GENOMIC DNA]</scope>
    <source>
        <strain evidence="3 4">DSM 26189</strain>
    </source>
</reference>
<dbReference type="InterPro" id="IPR050791">
    <property type="entry name" value="Aldo-Keto_reductase"/>
</dbReference>
<organism evidence="3 4">
    <name type="scientific">Sphingobium jiangsuense</name>
    <dbReference type="NCBI Taxonomy" id="870476"/>
    <lineage>
        <taxon>Bacteria</taxon>
        <taxon>Pseudomonadati</taxon>
        <taxon>Pseudomonadota</taxon>
        <taxon>Alphaproteobacteria</taxon>
        <taxon>Sphingomonadales</taxon>
        <taxon>Sphingomonadaceae</taxon>
        <taxon>Sphingobium</taxon>
    </lineage>
</organism>
<dbReference type="GO" id="GO:0005737">
    <property type="term" value="C:cytoplasm"/>
    <property type="evidence" value="ECO:0007669"/>
    <property type="project" value="TreeGrafter"/>
</dbReference>
<evidence type="ECO:0000256" key="1">
    <source>
        <dbReference type="ARBA" id="ARBA00023002"/>
    </source>
</evidence>